<accession>A0A6J1HJJ0</accession>
<dbReference type="GeneID" id="111464146"/>
<dbReference type="KEGG" id="cmos:111464146"/>
<dbReference type="InterPro" id="IPR038192">
    <property type="entry name" value="CSTF_C_sf"/>
</dbReference>
<dbReference type="RefSeq" id="XP_022963998.1">
    <property type="nucleotide sequence ID" value="XM_023108230.1"/>
</dbReference>
<dbReference type="SUPFAM" id="SSF54928">
    <property type="entry name" value="RNA-binding domain, RBD"/>
    <property type="match status" value="1"/>
</dbReference>
<dbReference type="Gene3D" id="1.10.20.70">
    <property type="entry name" value="Transcription termination and cleavage factor, C-terminal domain"/>
    <property type="match status" value="1"/>
</dbReference>
<evidence type="ECO:0000256" key="2">
    <source>
        <dbReference type="ARBA" id="ARBA00023242"/>
    </source>
</evidence>
<dbReference type="InterPro" id="IPR025742">
    <property type="entry name" value="CSTF2_hinge"/>
</dbReference>
<dbReference type="GO" id="GO:0031124">
    <property type="term" value="P:mRNA 3'-end processing"/>
    <property type="evidence" value="ECO:0007669"/>
    <property type="project" value="InterPro"/>
</dbReference>
<dbReference type="CDD" id="cd12398">
    <property type="entry name" value="RRM_CSTF2_RNA15_like"/>
    <property type="match status" value="1"/>
</dbReference>
<evidence type="ECO:0000259" key="5">
    <source>
        <dbReference type="PROSITE" id="PS50102"/>
    </source>
</evidence>
<dbReference type="FunFam" id="1.25.40.630:FF:000002">
    <property type="entry name" value="Cleavage stimulating factor 64"/>
    <property type="match status" value="1"/>
</dbReference>
<evidence type="ECO:0000256" key="1">
    <source>
        <dbReference type="ARBA" id="ARBA00004123"/>
    </source>
</evidence>
<reference evidence="7" key="1">
    <citation type="submission" date="2025-08" db="UniProtKB">
        <authorList>
            <consortium name="RefSeq"/>
        </authorList>
    </citation>
    <scope>IDENTIFICATION</scope>
    <source>
        <tissue evidence="7">Young leaves</tissue>
    </source>
</reference>
<evidence type="ECO:0000256" key="3">
    <source>
        <dbReference type="PROSITE-ProRule" id="PRU00176"/>
    </source>
</evidence>
<protein>
    <submittedName>
        <fullName evidence="7">Cleavage stimulating factor 64</fullName>
    </submittedName>
</protein>
<feature type="region of interest" description="Disordered" evidence="4">
    <location>
        <begin position="330"/>
        <end position="390"/>
    </location>
</feature>
<dbReference type="Pfam" id="PF14327">
    <property type="entry name" value="CSTF2_hinge"/>
    <property type="match status" value="1"/>
</dbReference>
<comment type="subcellular location">
    <subcellularLocation>
        <location evidence="1">Nucleus</location>
    </subcellularLocation>
</comment>
<sequence length="527" mass="56233">MASSQHRCVFVGNIPYDATEEQLIEICQEVGPVVSFRLVIDRETGKPKGYGFCEYKDEETALSARRNLQGYEINGRQLRVDFAENDKGADRNREQGRGGPGLVTNAGGPTAHGESSQLQPIGLHIAITAAAVMAGALGGAQAASNQNILQSTTMPNDPLTLHLAKLSRSQLTEVMSGLKVMATQNKDLARQLLLARPQLSKALFQSQIMLGMVTPQVLQNPNLRQPSTHPQLPLHDIQQGQSSSLQIQPGLPPLAPNRMQTGFVPKKETQVSITPQNPLAPHQFSASQRPPLQSQIQPALALHGTLTGIPGGSLLPSVSLPGSMSVRQQVQVPTSASLKQHMRPPSQQYSGHGGAVIPGHNAQIANPEAKPSLLPRPSLPDADFQPGSSAAYGASQIVGSDADKSSQVLLGVDGKRKIPHGFSGTTNRPVKQIKLEDGKGSPFSTGGLSASVGNNGARQLGIASDPNLPGIQISEKPTSMLPHDVESALLQQVLNLTPEQLNSLPLEQRQQVIQLQQALRRDQMRPS</sequence>
<evidence type="ECO:0000313" key="7">
    <source>
        <dbReference type="RefSeq" id="XP_022963998.1"/>
    </source>
</evidence>
<dbReference type="GO" id="GO:0003729">
    <property type="term" value="F:mRNA binding"/>
    <property type="evidence" value="ECO:0007669"/>
    <property type="project" value="TreeGrafter"/>
</dbReference>
<dbReference type="FunFam" id="3.30.70.330:FF:000378">
    <property type="entry name" value="Cleavage stimulating factor 64"/>
    <property type="match status" value="1"/>
</dbReference>
<feature type="domain" description="RRM" evidence="5">
    <location>
        <begin position="7"/>
        <end position="85"/>
    </location>
</feature>
<feature type="region of interest" description="Disordered" evidence="4">
    <location>
        <begin position="221"/>
        <end position="245"/>
    </location>
</feature>
<dbReference type="PANTHER" id="PTHR45735">
    <property type="entry name" value="CLEAVAGE STIMULATION FACTOR SUBUNIT 2"/>
    <property type="match status" value="1"/>
</dbReference>
<dbReference type="InterPro" id="IPR000504">
    <property type="entry name" value="RRM_dom"/>
</dbReference>
<dbReference type="Pfam" id="PF00076">
    <property type="entry name" value="RRM_1"/>
    <property type="match status" value="1"/>
</dbReference>
<dbReference type="AlphaFoldDB" id="A0A6J1HJJ0"/>
<dbReference type="PANTHER" id="PTHR45735:SF2">
    <property type="entry name" value="CLEAVAGE STIMULATION FACTOR SUBUNIT 2"/>
    <property type="match status" value="1"/>
</dbReference>
<dbReference type="SMART" id="SM00360">
    <property type="entry name" value="RRM"/>
    <property type="match status" value="1"/>
</dbReference>
<evidence type="ECO:0000313" key="6">
    <source>
        <dbReference type="Proteomes" id="UP000504609"/>
    </source>
</evidence>
<keyword evidence="6" id="KW-1185">Reference proteome</keyword>
<keyword evidence="2" id="KW-0539">Nucleus</keyword>
<keyword evidence="3" id="KW-0694">RNA-binding</keyword>
<dbReference type="Proteomes" id="UP000504609">
    <property type="component" value="Unplaced"/>
</dbReference>
<dbReference type="GO" id="GO:0005847">
    <property type="term" value="C:mRNA cleavage and polyadenylation specificity factor complex"/>
    <property type="evidence" value="ECO:0007669"/>
    <property type="project" value="TreeGrafter"/>
</dbReference>
<gene>
    <name evidence="7" type="primary">LOC111464146</name>
</gene>
<dbReference type="InterPro" id="IPR035979">
    <property type="entry name" value="RBD_domain_sf"/>
</dbReference>
<dbReference type="InterPro" id="IPR026896">
    <property type="entry name" value="CSTF_C"/>
</dbReference>
<feature type="compositionally biased region" description="Basic and acidic residues" evidence="4">
    <location>
        <begin position="82"/>
        <end position="96"/>
    </location>
</feature>
<dbReference type="FunFam" id="1.10.20.70:FF:000002">
    <property type="entry name" value="Related to Cleavage stimulation factor"/>
    <property type="match status" value="1"/>
</dbReference>
<proteinExistence type="predicted"/>
<organism evidence="6 7">
    <name type="scientific">Cucurbita moschata</name>
    <name type="common">Winter crookneck squash</name>
    <name type="synonym">Cucurbita pepo var. moschata</name>
    <dbReference type="NCBI Taxonomy" id="3662"/>
    <lineage>
        <taxon>Eukaryota</taxon>
        <taxon>Viridiplantae</taxon>
        <taxon>Streptophyta</taxon>
        <taxon>Embryophyta</taxon>
        <taxon>Tracheophyta</taxon>
        <taxon>Spermatophyta</taxon>
        <taxon>Magnoliopsida</taxon>
        <taxon>eudicotyledons</taxon>
        <taxon>Gunneridae</taxon>
        <taxon>Pentapetalae</taxon>
        <taxon>rosids</taxon>
        <taxon>fabids</taxon>
        <taxon>Cucurbitales</taxon>
        <taxon>Cucurbitaceae</taxon>
        <taxon>Cucurbiteae</taxon>
        <taxon>Cucurbita</taxon>
    </lineage>
</organism>
<evidence type="ECO:0000256" key="4">
    <source>
        <dbReference type="SAM" id="MobiDB-lite"/>
    </source>
</evidence>
<feature type="region of interest" description="Disordered" evidence="4">
    <location>
        <begin position="82"/>
        <end position="116"/>
    </location>
</feature>
<dbReference type="Gene3D" id="1.25.40.630">
    <property type="match status" value="1"/>
</dbReference>
<dbReference type="Gene3D" id="3.30.70.330">
    <property type="match status" value="1"/>
</dbReference>
<dbReference type="InterPro" id="IPR012677">
    <property type="entry name" value="Nucleotide-bd_a/b_plait_sf"/>
</dbReference>
<feature type="compositionally biased region" description="Polar residues" evidence="4">
    <location>
        <begin position="221"/>
        <end position="230"/>
    </location>
</feature>
<dbReference type="PROSITE" id="PS50102">
    <property type="entry name" value="RRM"/>
    <property type="match status" value="1"/>
</dbReference>
<dbReference type="Pfam" id="PF14304">
    <property type="entry name" value="CSTF_C"/>
    <property type="match status" value="1"/>
</dbReference>
<name>A0A6J1HJJ0_CUCMO</name>